<evidence type="ECO:0000313" key="7">
    <source>
        <dbReference type="Proteomes" id="UP000887458"/>
    </source>
</evidence>
<evidence type="ECO:0000256" key="1">
    <source>
        <dbReference type="ARBA" id="ARBA00009191"/>
    </source>
</evidence>
<dbReference type="InterPro" id="IPR011042">
    <property type="entry name" value="6-blade_b-propeller_TolB-like"/>
</dbReference>
<dbReference type="InterPro" id="IPR018119">
    <property type="entry name" value="Strictosidine_synth_cons-reg"/>
</dbReference>
<sequence>MALKCLAKFIFKIIVMLTMFIAFIMLTPESIMFDINTEAVNIPLPATLDDYKSTLKMKYSSIVAEIPGPESICYKNGKMVTGALDGYLYEFDLNNPANVKRLFRLVNDKQLAASNYTRISRPLGMKFDSKGNLWIVEPYFGIYRVKNVFTSSPIIDLVFDIDQTGQIGATSIFFDDIALYEKSTGGHILYITDVSSKYTLENFVLILAEPDRTGRILRYDTDTGKLDVLEDGLIFPNGIESLPGNKNGFIFSDIGNRSIRKCTFDNNNGKPKMINIISHMASETDNIRLSANGQTFWLAMLRPRCESNPDFSFDIMMRYPSIRRFIIRSLHLFGKILEFIYQFIPFERLEYAAELLKTFKIHTIVEKPGCLMLEIDQNGKFLNSFIDDKCTKMTEVREISSPNYPNERILYLGSFINNAMRKIILTK</sequence>
<reference evidence="6 7" key="2">
    <citation type="journal article" date="2022" name="Mol. Biol. Evol.">
        <title>Comparative Genomics Reveals Insights into the Divergent Evolution of Astigmatic Mites and Household Pest Adaptations.</title>
        <authorList>
            <person name="Xiong Q."/>
            <person name="Wan A.T."/>
            <person name="Liu X."/>
            <person name="Fung C.S."/>
            <person name="Xiao X."/>
            <person name="Malainual N."/>
            <person name="Hou J."/>
            <person name="Wang L."/>
            <person name="Wang M."/>
            <person name="Yang K.Y."/>
            <person name="Cui Y."/>
            <person name="Leung E.L."/>
            <person name="Nong W."/>
            <person name="Shin S.K."/>
            <person name="Au S.W."/>
            <person name="Jeong K.Y."/>
            <person name="Chew F.T."/>
            <person name="Hui J.H."/>
            <person name="Leung T.F."/>
            <person name="Tungtrongchitr A."/>
            <person name="Zhong N."/>
            <person name="Liu Z."/>
            <person name="Tsui S.K."/>
        </authorList>
    </citation>
    <scope>NUCLEOTIDE SEQUENCE [LARGE SCALE GENOMIC DNA]</scope>
    <source>
        <strain evidence="6">Derp</strain>
    </source>
</reference>
<evidence type="ECO:0000256" key="2">
    <source>
        <dbReference type="ARBA" id="ARBA00022553"/>
    </source>
</evidence>
<reference evidence="6 7" key="1">
    <citation type="journal article" date="2018" name="J. Allergy Clin. Immunol.">
        <title>High-quality assembly of Dermatophagoides pteronyssinus genome and transcriptome reveals a wide range of novel allergens.</title>
        <authorList>
            <person name="Liu X.Y."/>
            <person name="Yang K.Y."/>
            <person name="Wang M.Q."/>
            <person name="Kwok J.S."/>
            <person name="Zeng X."/>
            <person name="Yang Z."/>
            <person name="Xiao X.J."/>
            <person name="Lau C.P."/>
            <person name="Li Y."/>
            <person name="Huang Z.M."/>
            <person name="Ba J.G."/>
            <person name="Yim A.K."/>
            <person name="Ouyang C.Y."/>
            <person name="Ngai S.M."/>
            <person name="Chan T.F."/>
            <person name="Leung E.L."/>
            <person name="Liu L."/>
            <person name="Liu Z.G."/>
            <person name="Tsui S.K."/>
        </authorList>
    </citation>
    <scope>NUCLEOTIDE SEQUENCE [LARGE SCALE GENOMIC DNA]</scope>
    <source>
        <strain evidence="6">Derp</strain>
    </source>
</reference>
<protein>
    <recommendedName>
        <fullName evidence="5">Strictosidine synthase conserved region domain-containing protein</fullName>
    </recommendedName>
</protein>
<keyword evidence="4" id="KW-1133">Transmembrane helix</keyword>
<keyword evidence="4" id="KW-0472">Membrane</keyword>
<comment type="caution">
    <text evidence="6">The sequence shown here is derived from an EMBL/GenBank/DDBJ whole genome shotgun (WGS) entry which is preliminary data.</text>
</comment>
<gene>
    <name evidence="6" type="ORF">DERP_012008</name>
</gene>
<comment type="similarity">
    <text evidence="1">Belongs to the strictosidine synthase family.</text>
</comment>
<dbReference type="Pfam" id="PF03088">
    <property type="entry name" value="Str_synth"/>
    <property type="match status" value="1"/>
</dbReference>
<feature type="transmembrane region" description="Helical" evidence="4">
    <location>
        <begin position="9"/>
        <end position="26"/>
    </location>
</feature>
<keyword evidence="7" id="KW-1185">Reference proteome</keyword>
<dbReference type="PANTHER" id="PTHR10426">
    <property type="entry name" value="STRICTOSIDINE SYNTHASE-RELATED"/>
    <property type="match status" value="1"/>
</dbReference>
<evidence type="ECO:0000313" key="6">
    <source>
        <dbReference type="EMBL" id="KAH9414360.1"/>
    </source>
</evidence>
<evidence type="ECO:0000256" key="4">
    <source>
        <dbReference type="SAM" id="Phobius"/>
    </source>
</evidence>
<evidence type="ECO:0000259" key="5">
    <source>
        <dbReference type="Pfam" id="PF03088"/>
    </source>
</evidence>
<feature type="domain" description="Strictosidine synthase conserved region" evidence="5">
    <location>
        <begin position="188"/>
        <end position="261"/>
    </location>
</feature>
<keyword evidence="4" id="KW-0812">Transmembrane</keyword>
<keyword evidence="2" id="KW-0597">Phosphoprotein</keyword>
<dbReference type="EMBL" id="NJHN03000111">
    <property type="protein sequence ID" value="KAH9414360.1"/>
    <property type="molecule type" value="Genomic_DNA"/>
</dbReference>
<keyword evidence="3" id="KW-0325">Glycoprotein</keyword>
<evidence type="ECO:0000256" key="3">
    <source>
        <dbReference type="ARBA" id="ARBA00023180"/>
    </source>
</evidence>
<accession>A0ABQ8IWC1</accession>
<proteinExistence type="inferred from homology"/>
<organism evidence="6 7">
    <name type="scientific">Dermatophagoides pteronyssinus</name>
    <name type="common">European house dust mite</name>
    <dbReference type="NCBI Taxonomy" id="6956"/>
    <lineage>
        <taxon>Eukaryota</taxon>
        <taxon>Metazoa</taxon>
        <taxon>Ecdysozoa</taxon>
        <taxon>Arthropoda</taxon>
        <taxon>Chelicerata</taxon>
        <taxon>Arachnida</taxon>
        <taxon>Acari</taxon>
        <taxon>Acariformes</taxon>
        <taxon>Sarcoptiformes</taxon>
        <taxon>Astigmata</taxon>
        <taxon>Psoroptidia</taxon>
        <taxon>Analgoidea</taxon>
        <taxon>Pyroglyphidae</taxon>
        <taxon>Dermatophagoidinae</taxon>
        <taxon>Dermatophagoides</taxon>
    </lineage>
</organism>
<dbReference type="Gene3D" id="2.120.10.30">
    <property type="entry name" value="TolB, C-terminal domain"/>
    <property type="match status" value="1"/>
</dbReference>
<name>A0ABQ8IWC1_DERPT</name>
<dbReference type="Proteomes" id="UP000887458">
    <property type="component" value="Unassembled WGS sequence"/>
</dbReference>
<dbReference type="SUPFAM" id="SSF63829">
    <property type="entry name" value="Calcium-dependent phosphotriesterase"/>
    <property type="match status" value="1"/>
</dbReference>
<dbReference type="PANTHER" id="PTHR10426:SF88">
    <property type="entry name" value="ADIPOCYTE PLASMA MEMBRANE-ASSOCIATED PROTEIN HEMOMUCIN-RELATED"/>
    <property type="match status" value="1"/>
</dbReference>